<feature type="transmembrane region" description="Helical" evidence="11">
    <location>
        <begin position="467"/>
        <end position="486"/>
    </location>
</feature>
<protein>
    <submittedName>
        <fullName evidence="14">Copper-translocating P-type ATPase</fullName>
    </submittedName>
</protein>
<dbReference type="NCBIfam" id="TIGR01511">
    <property type="entry name" value="ATPase-IB1_Cu"/>
    <property type="match status" value="1"/>
</dbReference>
<keyword evidence="4 11" id="KW-0812">Transmembrane</keyword>
<dbReference type="NCBIfam" id="TIGR01494">
    <property type="entry name" value="ATPase_P-type"/>
    <property type="match status" value="1"/>
</dbReference>
<dbReference type="Gene3D" id="3.40.50.1000">
    <property type="entry name" value="HAD superfamily/HAD-like"/>
    <property type="match status" value="1"/>
</dbReference>
<evidence type="ECO:0000256" key="3">
    <source>
        <dbReference type="ARBA" id="ARBA00022475"/>
    </source>
</evidence>
<feature type="domain" description="HMA" evidence="13">
    <location>
        <begin position="2"/>
        <end position="68"/>
    </location>
</feature>
<feature type="transmembrane region" description="Helical" evidence="11">
    <location>
        <begin position="221"/>
        <end position="239"/>
    </location>
</feature>
<reference evidence="14 15" key="1">
    <citation type="submission" date="2019-08" db="EMBL/GenBank/DDBJ databases">
        <authorList>
            <person name="Peeters C."/>
        </authorList>
    </citation>
    <scope>NUCLEOTIDE SEQUENCE [LARGE SCALE GENOMIC DNA]</scope>
    <source>
        <strain evidence="14 15">LMG 31106</strain>
    </source>
</reference>
<evidence type="ECO:0000256" key="7">
    <source>
        <dbReference type="ARBA" id="ARBA00022840"/>
    </source>
</evidence>
<keyword evidence="5 11" id="KW-0479">Metal-binding</keyword>
<dbReference type="PRINTS" id="PR00120">
    <property type="entry name" value="HATPASE"/>
</dbReference>
<dbReference type="SFLD" id="SFLDS00003">
    <property type="entry name" value="Haloacid_Dehalogenase"/>
    <property type="match status" value="1"/>
</dbReference>
<dbReference type="InterPro" id="IPR059000">
    <property type="entry name" value="ATPase_P-type_domA"/>
</dbReference>
<evidence type="ECO:0000256" key="10">
    <source>
        <dbReference type="ARBA" id="ARBA00023136"/>
    </source>
</evidence>
<feature type="transmembrane region" description="Helical" evidence="11">
    <location>
        <begin position="492"/>
        <end position="513"/>
    </location>
</feature>
<dbReference type="InterPro" id="IPR001757">
    <property type="entry name" value="P_typ_ATPase"/>
</dbReference>
<feature type="compositionally biased region" description="Low complexity" evidence="12">
    <location>
        <begin position="93"/>
        <end position="115"/>
    </location>
</feature>
<dbReference type="Proteomes" id="UP000384354">
    <property type="component" value="Unassembled WGS sequence"/>
</dbReference>
<keyword evidence="6 11" id="KW-0547">Nucleotide-binding</keyword>
<dbReference type="SUPFAM" id="SSF81653">
    <property type="entry name" value="Calcium ATPase, transduction domain A"/>
    <property type="match status" value="1"/>
</dbReference>
<evidence type="ECO:0000256" key="6">
    <source>
        <dbReference type="ARBA" id="ARBA00022741"/>
    </source>
</evidence>
<evidence type="ECO:0000313" key="15">
    <source>
        <dbReference type="Proteomes" id="UP000384354"/>
    </source>
</evidence>
<comment type="subcellular location">
    <subcellularLocation>
        <location evidence="1">Cell membrane</location>
        <topology evidence="1">Multi-pass membrane protein</topology>
    </subcellularLocation>
</comment>
<dbReference type="RefSeq" id="WP_150564869.1">
    <property type="nucleotide sequence ID" value="NZ_CABPSL010000035.1"/>
</dbReference>
<dbReference type="SUPFAM" id="SSF56784">
    <property type="entry name" value="HAD-like"/>
    <property type="match status" value="1"/>
</dbReference>
<dbReference type="SUPFAM" id="SSF55008">
    <property type="entry name" value="HMA, heavy metal-associated domain"/>
    <property type="match status" value="1"/>
</dbReference>
<dbReference type="AlphaFoldDB" id="A0A5E4YUE8"/>
<dbReference type="InterPro" id="IPR023299">
    <property type="entry name" value="ATPase_P-typ_cyto_dom_N"/>
</dbReference>
<evidence type="ECO:0000256" key="2">
    <source>
        <dbReference type="ARBA" id="ARBA00006024"/>
    </source>
</evidence>
<dbReference type="NCBIfam" id="TIGR01525">
    <property type="entry name" value="ATPase-IB_hvy"/>
    <property type="match status" value="1"/>
</dbReference>
<feature type="transmembrane region" description="Helical" evidence="11">
    <location>
        <begin position="832"/>
        <end position="851"/>
    </location>
</feature>
<dbReference type="PRINTS" id="PR00119">
    <property type="entry name" value="CATATPASE"/>
</dbReference>
<dbReference type="GO" id="GO:0060003">
    <property type="term" value="P:copper ion export"/>
    <property type="evidence" value="ECO:0007669"/>
    <property type="project" value="UniProtKB-ARBA"/>
</dbReference>
<dbReference type="InterPro" id="IPR006121">
    <property type="entry name" value="HMA_dom"/>
</dbReference>
<dbReference type="PANTHER" id="PTHR43520">
    <property type="entry name" value="ATP7, ISOFORM B"/>
    <property type="match status" value="1"/>
</dbReference>
<dbReference type="PANTHER" id="PTHR43520:SF8">
    <property type="entry name" value="P-TYPE CU(+) TRANSPORTER"/>
    <property type="match status" value="1"/>
</dbReference>
<dbReference type="Gene3D" id="2.70.150.10">
    <property type="entry name" value="Calcium-transporting ATPase, cytoplasmic transduction domain A"/>
    <property type="match status" value="1"/>
</dbReference>
<dbReference type="Pfam" id="PF00122">
    <property type="entry name" value="E1-E2_ATPase"/>
    <property type="match status" value="1"/>
</dbReference>
<dbReference type="PROSITE" id="PS50846">
    <property type="entry name" value="HMA_2"/>
    <property type="match status" value="1"/>
</dbReference>
<dbReference type="InterPro" id="IPR008250">
    <property type="entry name" value="ATPase_P-typ_transduc_dom_A_sf"/>
</dbReference>
<evidence type="ECO:0000256" key="4">
    <source>
        <dbReference type="ARBA" id="ARBA00022692"/>
    </source>
</evidence>
<dbReference type="GO" id="GO:0005507">
    <property type="term" value="F:copper ion binding"/>
    <property type="evidence" value="ECO:0007669"/>
    <property type="project" value="TreeGrafter"/>
</dbReference>
<comment type="similarity">
    <text evidence="2 11">Belongs to the cation transport ATPase (P-type) (TC 3.A.3) family. Type IB subfamily.</text>
</comment>
<evidence type="ECO:0000256" key="5">
    <source>
        <dbReference type="ARBA" id="ARBA00022723"/>
    </source>
</evidence>
<accession>A0A5E4YUE8</accession>
<dbReference type="FunFam" id="2.70.150.10:FF:000020">
    <property type="entry name" value="Copper-exporting P-type ATPase A"/>
    <property type="match status" value="1"/>
</dbReference>
<dbReference type="InterPro" id="IPR036163">
    <property type="entry name" value="HMA_dom_sf"/>
</dbReference>
<dbReference type="Pfam" id="PF00403">
    <property type="entry name" value="HMA"/>
    <property type="match status" value="1"/>
</dbReference>
<feature type="region of interest" description="Disordered" evidence="12">
    <location>
        <begin position="63"/>
        <end position="188"/>
    </location>
</feature>
<evidence type="ECO:0000256" key="8">
    <source>
        <dbReference type="ARBA" id="ARBA00022967"/>
    </source>
</evidence>
<dbReference type="InterPro" id="IPR027256">
    <property type="entry name" value="P-typ_ATPase_IB"/>
</dbReference>
<dbReference type="CDD" id="cd02094">
    <property type="entry name" value="P-type_ATPase_Cu-like"/>
    <property type="match status" value="1"/>
</dbReference>
<organism evidence="14 15">
    <name type="scientific">Pandoraea cepalis</name>
    <dbReference type="NCBI Taxonomy" id="2508294"/>
    <lineage>
        <taxon>Bacteria</taxon>
        <taxon>Pseudomonadati</taxon>
        <taxon>Pseudomonadota</taxon>
        <taxon>Betaproteobacteria</taxon>
        <taxon>Burkholderiales</taxon>
        <taxon>Burkholderiaceae</taxon>
        <taxon>Pandoraea</taxon>
    </lineage>
</organism>
<dbReference type="SUPFAM" id="SSF81665">
    <property type="entry name" value="Calcium ATPase, transmembrane domain M"/>
    <property type="match status" value="1"/>
</dbReference>
<dbReference type="GO" id="GO:0005886">
    <property type="term" value="C:plasma membrane"/>
    <property type="evidence" value="ECO:0007669"/>
    <property type="project" value="UniProtKB-SubCell"/>
</dbReference>
<feature type="transmembrane region" description="Helical" evidence="11">
    <location>
        <begin position="283"/>
        <end position="307"/>
    </location>
</feature>
<evidence type="ECO:0000313" key="14">
    <source>
        <dbReference type="EMBL" id="VVE52366.1"/>
    </source>
</evidence>
<sequence length="884" mass="92524">MKTSVIAVPDMLSVLTVDEVEKRFGDVLGVQSAMVNYAARNVTVRYDETLLEVADIKVLVHERANHSEGEPHPKDDSEDEPAHKHDVVPTLAPPSVSTPEPAAPTAAPIAPAASVGDKPQEQSAQDASALEPVVAAPKHAPDASPSTTAAESKPLQDAPVAAVGVAPAPTPPALGGHKDHKSHNGDAALGAQPAMPADMAHEMGHSGTDLQPMVRDMRNRFWICLIFAVPIFIYSPMRLFTPPAPPFKLNLGLWLFGLASLAILYPSWPFFVSAWRALRKGVLGMAALIVLSVGTGYLFSVGSTFFFNGGGQFFEAVAVLLVFILLGHWLEMRARAGASSAIKALMNLTPAKASVIRNGAEVEVPTSEVLAGEIVVIRPGDKIPVDGTIETGESLVDESMLTGESMPVQKRPGATVIGATINKSGSFHYKATKVGADSALAQIVKLVQEAQNSKAPAQLLADKAAQWLVIAAIVVGLATFAAWFWWIGQPLLFAVTMTITVFVIACPDALGLATPMAIMVSTGLGAANGILFKNASALEDATKLNVIVFDKTGTLTVGQPEVVEIVVADRVTEDVVLTAAAAVEQGSAHPLAQAILRRAADLTVAAPTGFESLDGMGARAETAGGTVFLGNRLLMDTQQLALGSLDAQATRLQGDGRTVVHVAQAGRVIGLIAIADAIRPTTKAAVAKLREQKIEVVMLTGDNAATAKRIAADIGIDNVLADVLPAQKAEKIKELQAKRKKVGMVGDGVNDAPALTQADVGFAIGAGTDVAMESADVVLMKSDPYDIVGAIELSHATLRKMHQNLWWAVGYNVIAFPLAAGVLYPFVLSPEVAAMSMSGSTLIVAINALMLKRTKLAGIRQPSKTAVPGTLGAAATPDQVSPLR</sequence>
<dbReference type="Gene3D" id="3.40.1110.10">
    <property type="entry name" value="Calcium-transporting ATPase, cytoplasmic domain N"/>
    <property type="match status" value="1"/>
</dbReference>
<feature type="transmembrane region" description="Helical" evidence="11">
    <location>
        <begin position="313"/>
        <end position="330"/>
    </location>
</feature>
<evidence type="ECO:0000256" key="12">
    <source>
        <dbReference type="SAM" id="MobiDB-lite"/>
    </source>
</evidence>
<evidence type="ECO:0000256" key="1">
    <source>
        <dbReference type="ARBA" id="ARBA00004651"/>
    </source>
</evidence>
<dbReference type="InterPro" id="IPR023298">
    <property type="entry name" value="ATPase_P-typ_TM_dom_sf"/>
</dbReference>
<proteinExistence type="inferred from homology"/>
<dbReference type="PROSITE" id="PS00154">
    <property type="entry name" value="ATPASE_E1_E2"/>
    <property type="match status" value="1"/>
</dbReference>
<keyword evidence="7 11" id="KW-0067">ATP-binding</keyword>
<dbReference type="Pfam" id="PF00702">
    <property type="entry name" value="Hydrolase"/>
    <property type="match status" value="1"/>
</dbReference>
<dbReference type="OrthoDB" id="8552908at2"/>
<dbReference type="EMBL" id="CABPSL010000035">
    <property type="protein sequence ID" value="VVE52366.1"/>
    <property type="molecule type" value="Genomic_DNA"/>
</dbReference>
<dbReference type="GO" id="GO:0043682">
    <property type="term" value="F:P-type divalent copper transporter activity"/>
    <property type="evidence" value="ECO:0007669"/>
    <property type="project" value="TreeGrafter"/>
</dbReference>
<keyword evidence="3 11" id="KW-1003">Cell membrane</keyword>
<feature type="compositionally biased region" description="Basic and acidic residues" evidence="12">
    <location>
        <begin position="63"/>
        <end position="87"/>
    </location>
</feature>
<feature type="transmembrane region" description="Helical" evidence="11">
    <location>
        <begin position="251"/>
        <end position="271"/>
    </location>
</feature>
<evidence type="ECO:0000259" key="13">
    <source>
        <dbReference type="PROSITE" id="PS50846"/>
    </source>
</evidence>
<name>A0A5E4YUE8_9BURK</name>
<keyword evidence="10 11" id="KW-0472">Membrane</keyword>
<keyword evidence="9 11" id="KW-1133">Transmembrane helix</keyword>
<feature type="transmembrane region" description="Helical" evidence="11">
    <location>
        <begin position="805"/>
        <end position="826"/>
    </location>
</feature>
<dbReference type="GO" id="GO:0055070">
    <property type="term" value="P:copper ion homeostasis"/>
    <property type="evidence" value="ECO:0007669"/>
    <property type="project" value="TreeGrafter"/>
</dbReference>
<dbReference type="InterPro" id="IPR036412">
    <property type="entry name" value="HAD-like_sf"/>
</dbReference>
<feature type="compositionally biased region" description="Low complexity" evidence="12">
    <location>
        <begin position="158"/>
        <end position="167"/>
    </location>
</feature>
<dbReference type="SFLD" id="SFLDG00002">
    <property type="entry name" value="C1.7:_P-type_atpase_like"/>
    <property type="match status" value="1"/>
</dbReference>
<dbReference type="InterPro" id="IPR018303">
    <property type="entry name" value="ATPase_P-typ_P_site"/>
</dbReference>
<dbReference type="SFLD" id="SFLDF00027">
    <property type="entry name" value="p-type_atpase"/>
    <property type="match status" value="1"/>
</dbReference>
<dbReference type="InterPro" id="IPR044492">
    <property type="entry name" value="P_typ_ATPase_HD_dom"/>
</dbReference>
<dbReference type="GO" id="GO:0016887">
    <property type="term" value="F:ATP hydrolysis activity"/>
    <property type="evidence" value="ECO:0007669"/>
    <property type="project" value="InterPro"/>
</dbReference>
<evidence type="ECO:0000256" key="11">
    <source>
        <dbReference type="RuleBase" id="RU362081"/>
    </source>
</evidence>
<keyword evidence="8" id="KW-1278">Translocase</keyword>
<dbReference type="InterPro" id="IPR023214">
    <property type="entry name" value="HAD_sf"/>
</dbReference>
<dbReference type="GO" id="GO:0005524">
    <property type="term" value="F:ATP binding"/>
    <property type="evidence" value="ECO:0007669"/>
    <property type="project" value="UniProtKB-UniRule"/>
</dbReference>
<evidence type="ECO:0000256" key="9">
    <source>
        <dbReference type="ARBA" id="ARBA00022989"/>
    </source>
</evidence>
<gene>
    <name evidence="14" type="ORF">PCE31106_04751</name>
</gene>